<evidence type="ECO:0000256" key="2">
    <source>
        <dbReference type="ARBA" id="ARBA00004687"/>
    </source>
</evidence>
<organism evidence="11">
    <name type="scientific">Diabrotica virgifera virgifera</name>
    <name type="common">western corn rootworm</name>
    <dbReference type="NCBI Taxonomy" id="50390"/>
    <lineage>
        <taxon>Eukaryota</taxon>
        <taxon>Metazoa</taxon>
        <taxon>Ecdysozoa</taxon>
        <taxon>Arthropoda</taxon>
        <taxon>Hexapoda</taxon>
        <taxon>Insecta</taxon>
        <taxon>Pterygota</taxon>
        <taxon>Neoptera</taxon>
        <taxon>Endopterygota</taxon>
        <taxon>Coleoptera</taxon>
        <taxon>Polyphaga</taxon>
        <taxon>Cucujiformia</taxon>
        <taxon>Chrysomeloidea</taxon>
        <taxon>Chrysomelidae</taxon>
        <taxon>Galerucinae</taxon>
        <taxon>Diabroticina</taxon>
        <taxon>Diabroticites</taxon>
        <taxon>Diabrotica</taxon>
    </lineage>
</organism>
<accession>A0A6P7GM91</accession>
<reference evidence="11" key="1">
    <citation type="submission" date="2025-04" db="UniProtKB">
        <authorList>
            <consortium name="RefSeq"/>
        </authorList>
    </citation>
    <scope>IDENTIFICATION</scope>
    <source>
        <tissue evidence="11">Whole insect</tissue>
    </source>
</reference>
<sequence length="285" mass="32642">MTGTTKPPWKKVLYEKQPYPDNYTDKKIFLRDLKKNIDFKEVKFLEAFYGSLIILQEFCNVVTFVLIYFYLLYEWVEPSALLTCTSAVTTLGFVYYLWAFSENVLSKLGNDIRTIITFIVVGRLFSPVLHTLTDTVSTDSIYTTTFLMMVVHMIFFDYGVGAAIVSNSVSLSTVIFASICLASRLSTAFNAFVLMTAAIKMFVLLPMLHSALKNQTYFLWIYLIVDIYCLIYLSKLALVLYLFTVVLISIICPLLYVYLQNYKETIYGPWDEAVVDDADSIISKL</sequence>
<evidence type="ECO:0000256" key="1">
    <source>
        <dbReference type="ARBA" id="ARBA00004141"/>
    </source>
</evidence>
<evidence type="ECO:0000313" key="9">
    <source>
        <dbReference type="EnsemblMetazoa" id="XP_050500428.1"/>
    </source>
</evidence>
<feature type="transmembrane region" description="Helical" evidence="8">
    <location>
        <begin position="80"/>
        <end position="100"/>
    </location>
</feature>
<feature type="transmembrane region" description="Helical" evidence="8">
    <location>
        <begin position="112"/>
        <end position="129"/>
    </location>
</feature>
<reference evidence="9" key="2">
    <citation type="submission" date="2025-05" db="UniProtKB">
        <authorList>
            <consortium name="EnsemblMetazoa"/>
        </authorList>
    </citation>
    <scope>IDENTIFICATION</scope>
</reference>
<dbReference type="PANTHER" id="PTHR12982:SF0">
    <property type="entry name" value="PHOSPHATIDYLINOSITOL N-ACETYLGLUCOSAMINYLTRANSFERASE SUBUNIT C"/>
    <property type="match status" value="1"/>
</dbReference>
<comment type="pathway">
    <text evidence="2">Glycolipid biosynthesis; glycosylphosphatidylinositol-anchor biosynthesis.</text>
</comment>
<keyword evidence="4" id="KW-0337">GPI-anchor biosynthesis</keyword>
<comment type="similarity">
    <text evidence="3">Belongs to the PIGC family.</text>
</comment>
<keyword evidence="10" id="KW-1185">Reference proteome</keyword>
<feature type="transmembrane region" description="Helical" evidence="8">
    <location>
        <begin position="217"/>
        <end position="233"/>
    </location>
</feature>
<evidence type="ECO:0000313" key="11">
    <source>
        <dbReference type="RefSeq" id="XP_028144900.1"/>
    </source>
</evidence>
<dbReference type="AlphaFoldDB" id="A0A6P7GM91"/>
<protein>
    <submittedName>
        <fullName evidence="11">Phosphatidylinositol N-acetylglucosaminyltransferase subunit C</fullName>
    </submittedName>
</protein>
<evidence type="ECO:0000256" key="4">
    <source>
        <dbReference type="ARBA" id="ARBA00022502"/>
    </source>
</evidence>
<dbReference type="RefSeq" id="XP_028144900.1">
    <property type="nucleotide sequence ID" value="XM_028289099.1"/>
</dbReference>
<dbReference type="FunCoup" id="A0A6P7GM91">
    <property type="interactions" value="1421"/>
</dbReference>
<evidence type="ECO:0000256" key="8">
    <source>
        <dbReference type="SAM" id="Phobius"/>
    </source>
</evidence>
<comment type="subcellular location">
    <subcellularLocation>
        <location evidence="1">Membrane</location>
        <topology evidence="1">Multi-pass membrane protein</topology>
    </subcellularLocation>
</comment>
<keyword evidence="5 8" id="KW-0812">Transmembrane</keyword>
<evidence type="ECO:0000256" key="3">
    <source>
        <dbReference type="ARBA" id="ARBA00008321"/>
    </source>
</evidence>
<feature type="transmembrane region" description="Helical" evidence="8">
    <location>
        <begin position="48"/>
        <end position="73"/>
    </location>
</feature>
<dbReference type="GO" id="GO:0016757">
    <property type="term" value="F:glycosyltransferase activity"/>
    <property type="evidence" value="ECO:0007669"/>
    <property type="project" value="UniProtKB-KW"/>
</dbReference>
<dbReference type="UniPathway" id="UPA00196"/>
<dbReference type="Proteomes" id="UP001652700">
    <property type="component" value="Unplaced"/>
</dbReference>
<feature type="transmembrane region" description="Helical" evidence="8">
    <location>
        <begin position="185"/>
        <end position="205"/>
    </location>
</feature>
<evidence type="ECO:0000256" key="6">
    <source>
        <dbReference type="ARBA" id="ARBA00022989"/>
    </source>
</evidence>
<dbReference type="GO" id="GO:0000506">
    <property type="term" value="C:glycosylphosphatidylinositol-N-acetylglucosaminyltransferase (GPI-GnT) complex"/>
    <property type="evidence" value="ECO:0007669"/>
    <property type="project" value="TreeGrafter"/>
</dbReference>
<gene>
    <name evidence="11" type="primary">LOC114338501</name>
</gene>
<dbReference type="PANTHER" id="PTHR12982">
    <property type="entry name" value="PHOSPHATIDYLINOSITOL GLYCAN, CLASS C"/>
    <property type="match status" value="1"/>
</dbReference>
<name>A0A6P7GM91_DIAVI</name>
<dbReference type="OrthoDB" id="196709at2759"/>
<dbReference type="PIRSF" id="PIRSF016104">
    <property type="entry name" value="GPI2"/>
    <property type="match status" value="1"/>
</dbReference>
<keyword evidence="11" id="KW-0328">Glycosyltransferase</keyword>
<keyword evidence="7 8" id="KW-0472">Membrane</keyword>
<keyword evidence="6 8" id="KW-1133">Transmembrane helix</keyword>
<dbReference type="Pfam" id="PF06432">
    <property type="entry name" value="GPI2"/>
    <property type="match status" value="1"/>
</dbReference>
<dbReference type="InParanoid" id="A0A6P7GM91"/>
<dbReference type="InterPro" id="IPR009450">
    <property type="entry name" value="Plno_GlcNAc_GPI2"/>
</dbReference>
<proteinExistence type="inferred from homology"/>
<dbReference type="EnsemblMetazoa" id="XM_050644471.1">
    <property type="protein sequence ID" value="XP_050500428.1"/>
    <property type="gene ID" value="LOC126880544"/>
</dbReference>
<feature type="transmembrane region" description="Helical" evidence="8">
    <location>
        <begin position="239"/>
        <end position="259"/>
    </location>
</feature>
<keyword evidence="11" id="KW-0808">Transferase</keyword>
<dbReference type="GO" id="GO:0006506">
    <property type="term" value="P:GPI anchor biosynthetic process"/>
    <property type="evidence" value="ECO:0007669"/>
    <property type="project" value="UniProtKB-UniPathway"/>
</dbReference>
<feature type="transmembrane region" description="Helical" evidence="8">
    <location>
        <begin position="141"/>
        <end position="165"/>
    </location>
</feature>
<evidence type="ECO:0000256" key="5">
    <source>
        <dbReference type="ARBA" id="ARBA00022692"/>
    </source>
</evidence>
<evidence type="ECO:0000256" key="7">
    <source>
        <dbReference type="ARBA" id="ARBA00023136"/>
    </source>
</evidence>
<evidence type="ECO:0000313" key="10">
    <source>
        <dbReference type="Proteomes" id="UP001652700"/>
    </source>
</evidence>